<dbReference type="AlphaFoldDB" id="A0A6N2ZTP5"/>
<accession>A0A6N2ZTP5</accession>
<reference evidence="1" key="1">
    <citation type="submission" date="2019-11" db="EMBL/GenBank/DDBJ databases">
        <authorList>
            <person name="Feng L."/>
        </authorList>
    </citation>
    <scope>NUCLEOTIDE SEQUENCE</scope>
    <source>
        <strain evidence="1">RgnavusLFYP36</strain>
    </source>
</reference>
<protein>
    <submittedName>
        <fullName evidence="1">Uncharacterized protein</fullName>
    </submittedName>
</protein>
<dbReference type="RefSeq" id="WP_156733701.1">
    <property type="nucleotide sequence ID" value="NZ_CACRUU010000029.1"/>
</dbReference>
<gene>
    <name evidence="1" type="ORF">RGLFYP36_03259</name>
</gene>
<dbReference type="EMBL" id="CACRUU010000029">
    <property type="protein sequence ID" value="VYT81348.1"/>
    <property type="molecule type" value="Genomic_DNA"/>
</dbReference>
<name>A0A6N2ZTP5_MEDGN</name>
<sequence>MKKYDILIAKLYACCGNQEEFPCEPITIDTNKMSELLEGVFIEAGLLEVE</sequence>
<proteinExistence type="predicted"/>
<evidence type="ECO:0000313" key="1">
    <source>
        <dbReference type="EMBL" id="VYT81348.1"/>
    </source>
</evidence>
<organism evidence="1">
    <name type="scientific">Mediterraneibacter gnavus</name>
    <name type="common">Ruminococcus gnavus</name>
    <dbReference type="NCBI Taxonomy" id="33038"/>
    <lineage>
        <taxon>Bacteria</taxon>
        <taxon>Bacillati</taxon>
        <taxon>Bacillota</taxon>
        <taxon>Clostridia</taxon>
        <taxon>Lachnospirales</taxon>
        <taxon>Lachnospiraceae</taxon>
        <taxon>Mediterraneibacter</taxon>
    </lineage>
</organism>